<dbReference type="KEGG" id="dku:Desku_0762"/>
<gene>
    <name evidence="7" type="ordered locus">Desku_0762</name>
</gene>
<dbReference type="AlphaFoldDB" id="A0AAU8Q184"/>
<keyword evidence="4" id="KW-0680">Restriction system</keyword>
<keyword evidence="2 7" id="KW-0489">Methyltransferase</keyword>
<dbReference type="RefSeq" id="WP_013821883.1">
    <property type="nucleotide sequence ID" value="NC_015573.1"/>
</dbReference>
<dbReference type="CDD" id="cd02440">
    <property type="entry name" value="AdoMet_MTases"/>
    <property type="match status" value="1"/>
</dbReference>
<evidence type="ECO:0000256" key="3">
    <source>
        <dbReference type="ARBA" id="ARBA00022679"/>
    </source>
</evidence>
<dbReference type="Gene3D" id="3.40.50.150">
    <property type="entry name" value="Vaccinia Virus protein VP39"/>
    <property type="match status" value="2"/>
</dbReference>
<organism evidence="7 8">
    <name type="scientific">Desulfofundulus kuznetsovii (strain DSM 6115 / VKM B-1805 / 17)</name>
    <name type="common">Desulfotomaculum kuznetsovii</name>
    <dbReference type="NCBI Taxonomy" id="760568"/>
    <lineage>
        <taxon>Bacteria</taxon>
        <taxon>Bacillati</taxon>
        <taxon>Bacillota</taxon>
        <taxon>Clostridia</taxon>
        <taxon>Eubacteriales</taxon>
        <taxon>Peptococcaceae</taxon>
        <taxon>Desulfofundulus</taxon>
    </lineage>
</organism>
<evidence type="ECO:0000259" key="6">
    <source>
        <dbReference type="Pfam" id="PF01555"/>
    </source>
</evidence>
<dbReference type="InterPro" id="IPR002941">
    <property type="entry name" value="DNA_methylase_N4/N6"/>
</dbReference>
<dbReference type="GO" id="GO:0009007">
    <property type="term" value="F:site-specific DNA-methyltransferase (adenine-specific) activity"/>
    <property type="evidence" value="ECO:0007669"/>
    <property type="project" value="TreeGrafter"/>
</dbReference>
<evidence type="ECO:0000256" key="5">
    <source>
        <dbReference type="RuleBase" id="RU362026"/>
    </source>
</evidence>
<dbReference type="PRINTS" id="PR00508">
    <property type="entry name" value="S21N4MTFRASE"/>
</dbReference>
<dbReference type="GO" id="GO:0003677">
    <property type="term" value="F:DNA binding"/>
    <property type="evidence" value="ECO:0007669"/>
    <property type="project" value="InterPro"/>
</dbReference>
<keyword evidence="8" id="KW-1185">Reference proteome</keyword>
<evidence type="ECO:0000256" key="2">
    <source>
        <dbReference type="ARBA" id="ARBA00022603"/>
    </source>
</evidence>
<proteinExistence type="inferred from homology"/>
<dbReference type="GO" id="GO:0032259">
    <property type="term" value="P:methylation"/>
    <property type="evidence" value="ECO:0007669"/>
    <property type="project" value="UniProtKB-KW"/>
</dbReference>
<dbReference type="InterPro" id="IPR001091">
    <property type="entry name" value="RM_Methyltransferase"/>
</dbReference>
<dbReference type="InterPro" id="IPR002052">
    <property type="entry name" value="DNA_methylase_N6_adenine_CS"/>
</dbReference>
<evidence type="ECO:0000256" key="1">
    <source>
        <dbReference type="ARBA" id="ARBA00006594"/>
    </source>
</evidence>
<comment type="similarity">
    <text evidence="1 5">Belongs to the N(4)/N(6)-methyltransferase family.</text>
</comment>
<dbReference type="InterPro" id="IPR029063">
    <property type="entry name" value="SAM-dependent_MTases_sf"/>
</dbReference>
<dbReference type="GO" id="GO:0008170">
    <property type="term" value="F:N-methyltransferase activity"/>
    <property type="evidence" value="ECO:0007669"/>
    <property type="project" value="InterPro"/>
</dbReference>
<dbReference type="GO" id="GO:0005737">
    <property type="term" value="C:cytoplasm"/>
    <property type="evidence" value="ECO:0007669"/>
    <property type="project" value="TreeGrafter"/>
</dbReference>
<dbReference type="GO" id="GO:0009307">
    <property type="term" value="P:DNA restriction-modification system"/>
    <property type="evidence" value="ECO:0007669"/>
    <property type="project" value="UniProtKB-KW"/>
</dbReference>
<name>A0AAU8Q184_DESK7</name>
<dbReference type="Pfam" id="PF01555">
    <property type="entry name" value="N6_N4_Mtase"/>
    <property type="match status" value="1"/>
</dbReference>
<keyword evidence="3" id="KW-0808">Transferase</keyword>
<dbReference type="PANTHER" id="PTHR13370:SF3">
    <property type="entry name" value="TRNA (GUANINE(10)-N2)-METHYLTRANSFERASE HOMOLOG"/>
    <property type="match status" value="1"/>
</dbReference>
<evidence type="ECO:0000313" key="8">
    <source>
        <dbReference type="Proteomes" id="UP000009229"/>
    </source>
</evidence>
<dbReference type="EC" id="2.1.1.-" evidence="5"/>
<evidence type="ECO:0000313" key="7">
    <source>
        <dbReference type="EMBL" id="AEG14368.1"/>
    </source>
</evidence>
<protein>
    <recommendedName>
        <fullName evidence="5">Methyltransferase</fullName>
        <ecNumber evidence="5">2.1.1.-</ecNumber>
    </recommendedName>
</protein>
<evidence type="ECO:0000256" key="4">
    <source>
        <dbReference type="ARBA" id="ARBA00022747"/>
    </source>
</evidence>
<dbReference type="PANTHER" id="PTHR13370">
    <property type="entry name" value="RNA METHYLASE-RELATED"/>
    <property type="match status" value="1"/>
</dbReference>
<sequence length="447" mass="49568">MDGRWKLHRGDCREFLKTLSENSVDVVVTDPPYELNFMGREWDRTGIAFDPAFWVEVLRVLKPGAHLLAAGIGRTHHRMMVAVEDAGFEIRDCIYHIFGSGFPKNLDVSKAIDKVMKAERPVVGIDFYHARRIPRGRSAQNVYSGPDKRAGNDFKVTIPATEEAVRWQGWGTALKPSVEIWVLARKPLSEKNVAENVLRWGTGALNIDGCRIPGTPEATRFDPSKHRHDGWRMTATGRDCAERAQAKGGRWPANLVLNHTVECGESCIPGCPVRLLDEQSGELKSGFMRAGIERSSLCGYRGAMSALTLHDTYGDSGGASRFFYCAKVSRNERWGWCRDCSRVVLPEELDVHREEGHNVVVHPTQKPLELMRWFVRLVTPPGGLVLDPFAGSGTTLAAAILEGFRCIGMEADPEYVSIAEARVKAACGEKVSSAVLVGDGMEQLTFF</sequence>
<dbReference type="PROSITE" id="PS00092">
    <property type="entry name" value="N6_MTASE"/>
    <property type="match status" value="1"/>
</dbReference>
<feature type="domain" description="DNA methylase N-4/N-6" evidence="6">
    <location>
        <begin position="345"/>
        <end position="420"/>
    </location>
</feature>
<dbReference type="EMBL" id="CP002770">
    <property type="protein sequence ID" value="AEG14368.1"/>
    <property type="molecule type" value="Genomic_DNA"/>
</dbReference>
<reference evidence="8" key="1">
    <citation type="submission" date="2011-05" db="EMBL/GenBank/DDBJ databases">
        <title>Complete sequence of Desulfotomaculum kuznetsovii DSM 6115.</title>
        <authorList>
            <person name="Lucas S."/>
            <person name="Han J."/>
            <person name="Lapidus A."/>
            <person name="Cheng J.-F."/>
            <person name="Goodwin L."/>
            <person name="Pitluck S."/>
            <person name="Peters L."/>
            <person name="Mikhailova N."/>
            <person name="Lu M."/>
            <person name="Saunders E."/>
            <person name="Han C."/>
            <person name="Tapia R."/>
            <person name="Land M."/>
            <person name="Hauser L."/>
            <person name="Kyrpides N."/>
            <person name="Ivanova N."/>
            <person name="Pagani I."/>
            <person name="Nazina T."/>
            <person name="Ivanova A."/>
            <person name="Parshina S."/>
            <person name="Kuever J."/>
            <person name="Muyzer G."/>
            <person name="Plugge C."/>
            <person name="Stams A."/>
            <person name="Woyke T."/>
        </authorList>
    </citation>
    <scope>NUCLEOTIDE SEQUENCE [LARGE SCALE GENOMIC DNA]</scope>
    <source>
        <strain evidence="8">DSM 6115 / VKM B-1805 / 17</strain>
    </source>
</reference>
<dbReference type="Proteomes" id="UP000009229">
    <property type="component" value="Chromosome"/>
</dbReference>
<dbReference type="REBASE" id="36328">
    <property type="entry name" value="M.Dku6115ORF762P"/>
</dbReference>
<dbReference type="SUPFAM" id="SSF53335">
    <property type="entry name" value="S-adenosyl-L-methionine-dependent methyltransferases"/>
    <property type="match status" value="1"/>
</dbReference>
<accession>A0AAU8Q184</accession>